<comment type="caution">
    <text evidence="3">The sequence shown here is derived from an EMBL/GenBank/DDBJ whole genome shotgun (WGS) entry which is preliminary data.</text>
</comment>
<feature type="region of interest" description="Disordered" evidence="1">
    <location>
        <begin position="1"/>
        <end position="20"/>
    </location>
</feature>
<dbReference type="Pfam" id="PF02769">
    <property type="entry name" value="AIRS_C"/>
    <property type="match status" value="1"/>
</dbReference>
<dbReference type="Gene3D" id="3.90.650.10">
    <property type="entry name" value="PurM-like C-terminal domain"/>
    <property type="match status" value="1"/>
</dbReference>
<dbReference type="InterPro" id="IPR036676">
    <property type="entry name" value="PurM-like_C_sf"/>
</dbReference>
<evidence type="ECO:0000313" key="4">
    <source>
        <dbReference type="Proteomes" id="UP000796761"/>
    </source>
</evidence>
<sequence>MSPNPQIPNSIESHCNTNGTNGTGDTLVALVTLWWPRWQLGDPTLSVLELWGAEYQESNALLVRPGALELLRRLAERERCPLSVVGTVTGDGR</sequence>
<evidence type="ECO:0000313" key="3">
    <source>
        <dbReference type="EMBL" id="TRZ04804.1"/>
    </source>
</evidence>
<reference evidence="3" key="1">
    <citation type="submission" date="2019-04" db="EMBL/GenBank/DDBJ databases">
        <title>Genome assembly of Zosterops borbonicus 15179.</title>
        <authorList>
            <person name="Leroy T."/>
            <person name="Anselmetti Y."/>
            <person name="Tilak M.-K."/>
            <person name="Nabholz B."/>
        </authorList>
    </citation>
    <scope>NUCLEOTIDE SEQUENCE</scope>
    <source>
        <strain evidence="3">HGM_15179</strain>
        <tissue evidence="3">Muscle</tissue>
    </source>
</reference>
<accession>A0A8K1D608</accession>
<evidence type="ECO:0000256" key="1">
    <source>
        <dbReference type="SAM" id="MobiDB-lite"/>
    </source>
</evidence>
<dbReference type="Proteomes" id="UP000796761">
    <property type="component" value="Unassembled WGS sequence"/>
</dbReference>
<dbReference type="OrthoDB" id="9396062at2759"/>
<proteinExistence type="predicted"/>
<dbReference type="PANTHER" id="PTHR10099:SF1">
    <property type="entry name" value="PHOSPHORIBOSYLFORMYLGLYCINAMIDINE SYNTHASE"/>
    <property type="match status" value="1"/>
</dbReference>
<feature type="non-terminal residue" evidence="3">
    <location>
        <position position="93"/>
    </location>
</feature>
<evidence type="ECO:0000259" key="2">
    <source>
        <dbReference type="Pfam" id="PF02769"/>
    </source>
</evidence>
<dbReference type="EMBL" id="SWJQ01011068">
    <property type="protein sequence ID" value="TRZ04804.1"/>
    <property type="molecule type" value="Genomic_DNA"/>
</dbReference>
<feature type="domain" description="PurM-like C-terminal" evidence="2">
    <location>
        <begin position="41"/>
        <end position="92"/>
    </location>
</feature>
<dbReference type="AlphaFoldDB" id="A0A8K1D608"/>
<gene>
    <name evidence="3" type="ORF">HGM15179_022303</name>
</gene>
<dbReference type="InterPro" id="IPR010918">
    <property type="entry name" value="PurM-like_C_dom"/>
</dbReference>
<protein>
    <recommendedName>
        <fullName evidence="2">PurM-like C-terminal domain-containing protein</fullName>
    </recommendedName>
</protein>
<name>A0A8K1D608_9PASS</name>
<dbReference type="PANTHER" id="PTHR10099">
    <property type="entry name" value="PHOSPHORIBOSYLFORMYLGLYCINAMIDINE SYNTHASE"/>
    <property type="match status" value="1"/>
</dbReference>
<keyword evidence="4" id="KW-1185">Reference proteome</keyword>
<feature type="compositionally biased region" description="Polar residues" evidence="1">
    <location>
        <begin position="1"/>
        <end position="15"/>
    </location>
</feature>
<dbReference type="GO" id="GO:0006164">
    <property type="term" value="P:purine nucleotide biosynthetic process"/>
    <property type="evidence" value="ECO:0007669"/>
    <property type="project" value="TreeGrafter"/>
</dbReference>
<organism evidence="3 4">
    <name type="scientific">Zosterops borbonicus</name>
    <dbReference type="NCBI Taxonomy" id="364589"/>
    <lineage>
        <taxon>Eukaryota</taxon>
        <taxon>Metazoa</taxon>
        <taxon>Chordata</taxon>
        <taxon>Craniata</taxon>
        <taxon>Vertebrata</taxon>
        <taxon>Euteleostomi</taxon>
        <taxon>Archelosauria</taxon>
        <taxon>Archosauria</taxon>
        <taxon>Dinosauria</taxon>
        <taxon>Saurischia</taxon>
        <taxon>Theropoda</taxon>
        <taxon>Coelurosauria</taxon>
        <taxon>Aves</taxon>
        <taxon>Neognathae</taxon>
        <taxon>Neoaves</taxon>
        <taxon>Telluraves</taxon>
        <taxon>Australaves</taxon>
        <taxon>Passeriformes</taxon>
        <taxon>Sylvioidea</taxon>
        <taxon>Zosteropidae</taxon>
        <taxon>Zosterops</taxon>
    </lineage>
</organism>
<dbReference type="GO" id="GO:0004642">
    <property type="term" value="F:phosphoribosylformylglycinamidine synthase activity"/>
    <property type="evidence" value="ECO:0007669"/>
    <property type="project" value="TreeGrafter"/>
</dbReference>
<dbReference type="GO" id="GO:0005737">
    <property type="term" value="C:cytoplasm"/>
    <property type="evidence" value="ECO:0007669"/>
    <property type="project" value="TreeGrafter"/>
</dbReference>
<dbReference type="SUPFAM" id="SSF56042">
    <property type="entry name" value="PurM C-terminal domain-like"/>
    <property type="match status" value="1"/>
</dbReference>